<name>A0A2J6T6R5_9HELO</name>
<evidence type="ECO:0000313" key="2">
    <source>
        <dbReference type="EMBL" id="PMD58706.1"/>
    </source>
</evidence>
<dbReference type="InParanoid" id="A0A2J6T6R5"/>
<gene>
    <name evidence="2" type="ORF">K444DRAFT_415219</name>
</gene>
<accession>A0A2J6T6R5</accession>
<reference evidence="2 3" key="1">
    <citation type="submission" date="2016-04" db="EMBL/GenBank/DDBJ databases">
        <title>A degradative enzymes factory behind the ericoid mycorrhizal symbiosis.</title>
        <authorList>
            <consortium name="DOE Joint Genome Institute"/>
            <person name="Martino E."/>
            <person name="Morin E."/>
            <person name="Grelet G."/>
            <person name="Kuo A."/>
            <person name="Kohler A."/>
            <person name="Daghino S."/>
            <person name="Barry K."/>
            <person name="Choi C."/>
            <person name="Cichocki N."/>
            <person name="Clum A."/>
            <person name="Copeland A."/>
            <person name="Hainaut M."/>
            <person name="Haridas S."/>
            <person name="Labutti K."/>
            <person name="Lindquist E."/>
            <person name="Lipzen A."/>
            <person name="Khouja H.-R."/>
            <person name="Murat C."/>
            <person name="Ohm R."/>
            <person name="Olson A."/>
            <person name="Spatafora J."/>
            <person name="Veneault-Fourrey C."/>
            <person name="Henrissat B."/>
            <person name="Grigoriev I."/>
            <person name="Martin F."/>
            <person name="Perotto S."/>
        </authorList>
    </citation>
    <scope>NUCLEOTIDE SEQUENCE [LARGE SCALE GENOMIC DNA]</scope>
    <source>
        <strain evidence="2 3">E</strain>
    </source>
</reference>
<evidence type="ECO:0000313" key="3">
    <source>
        <dbReference type="Proteomes" id="UP000235371"/>
    </source>
</evidence>
<keyword evidence="3" id="KW-1185">Reference proteome</keyword>
<dbReference type="AlphaFoldDB" id="A0A2J6T6R5"/>
<evidence type="ECO:0000256" key="1">
    <source>
        <dbReference type="SAM" id="MobiDB-lite"/>
    </source>
</evidence>
<organism evidence="2 3">
    <name type="scientific">Hyaloscypha bicolor E</name>
    <dbReference type="NCBI Taxonomy" id="1095630"/>
    <lineage>
        <taxon>Eukaryota</taxon>
        <taxon>Fungi</taxon>
        <taxon>Dikarya</taxon>
        <taxon>Ascomycota</taxon>
        <taxon>Pezizomycotina</taxon>
        <taxon>Leotiomycetes</taxon>
        <taxon>Helotiales</taxon>
        <taxon>Hyaloscyphaceae</taxon>
        <taxon>Hyaloscypha</taxon>
        <taxon>Hyaloscypha bicolor</taxon>
    </lineage>
</organism>
<dbReference type="EMBL" id="KZ613817">
    <property type="protein sequence ID" value="PMD58706.1"/>
    <property type="molecule type" value="Genomic_DNA"/>
</dbReference>
<protein>
    <submittedName>
        <fullName evidence="2">Uncharacterized protein</fullName>
    </submittedName>
</protein>
<dbReference type="RefSeq" id="XP_024735610.1">
    <property type="nucleotide sequence ID" value="XM_024872652.1"/>
</dbReference>
<feature type="region of interest" description="Disordered" evidence="1">
    <location>
        <begin position="146"/>
        <end position="182"/>
    </location>
</feature>
<sequence>MINARVEAHGLPPADFDLQREWYREALRDSLRVAAETKKVSHFKRSAASRRNNILAPSSASGPGPSIIDGMGYNGPMAATIQMPHPPTMNNMSGTSALRHPYPPLAQQHTMQDPWAIPPNNVSGPMTINPGAIYPPFFESPAPMTDNSGPPFQPSYFIGQGNLGTQDDFDNLTDWPGQQRGS</sequence>
<dbReference type="Proteomes" id="UP000235371">
    <property type="component" value="Unassembled WGS sequence"/>
</dbReference>
<proteinExistence type="predicted"/>
<dbReference type="GeneID" id="36580732"/>